<name>A0A5E6M8S1_9BACT</name>
<dbReference type="RefSeq" id="WP_142659606.1">
    <property type="nucleotide sequence ID" value="NZ_CABFVA020000025.1"/>
</dbReference>
<accession>A0A5E6M8S1</accession>
<protein>
    <recommendedName>
        <fullName evidence="6">Ribonuclease VapC</fullName>
        <shortName evidence="6">RNase VapC</shortName>
        <ecNumber evidence="6">3.1.-.-</ecNumber>
    </recommendedName>
    <alternativeName>
        <fullName evidence="6">Toxin VapC</fullName>
    </alternativeName>
</protein>
<dbReference type="OrthoDB" id="9798446at2"/>
<dbReference type="GO" id="GO:0000287">
    <property type="term" value="F:magnesium ion binding"/>
    <property type="evidence" value="ECO:0007669"/>
    <property type="project" value="UniProtKB-UniRule"/>
</dbReference>
<dbReference type="GO" id="GO:0004540">
    <property type="term" value="F:RNA nuclease activity"/>
    <property type="evidence" value="ECO:0007669"/>
    <property type="project" value="InterPro"/>
</dbReference>
<evidence type="ECO:0000313" key="8">
    <source>
        <dbReference type="EMBL" id="VVM05596.1"/>
    </source>
</evidence>
<dbReference type="InterPro" id="IPR029060">
    <property type="entry name" value="PIN-like_dom_sf"/>
</dbReference>
<dbReference type="HAMAP" id="MF_00265">
    <property type="entry name" value="VapC_Nob1"/>
    <property type="match status" value="1"/>
</dbReference>
<reference evidence="8 9" key="1">
    <citation type="submission" date="2019-09" db="EMBL/GenBank/DDBJ databases">
        <authorList>
            <person name="Cremers G."/>
        </authorList>
    </citation>
    <scope>NUCLEOTIDE SEQUENCE [LARGE SCALE GENOMIC DNA]</scope>
    <source>
        <strain evidence="8">4A</strain>
    </source>
</reference>
<dbReference type="InterPro" id="IPR002716">
    <property type="entry name" value="PIN_dom"/>
</dbReference>
<dbReference type="Proteomes" id="UP000334923">
    <property type="component" value="Unassembled WGS sequence"/>
</dbReference>
<dbReference type="EMBL" id="CABFVA020000025">
    <property type="protein sequence ID" value="VVM05596.1"/>
    <property type="molecule type" value="Genomic_DNA"/>
</dbReference>
<keyword evidence="5 6" id="KW-0460">Magnesium</keyword>
<evidence type="ECO:0000259" key="7">
    <source>
        <dbReference type="Pfam" id="PF01850"/>
    </source>
</evidence>
<comment type="similarity">
    <text evidence="6">Belongs to the PINc/VapC protein family.</text>
</comment>
<proteinExistence type="inferred from homology"/>
<feature type="binding site" evidence="6">
    <location>
        <position position="8"/>
    </location>
    <ligand>
        <name>Mg(2+)</name>
        <dbReference type="ChEBI" id="CHEBI:18420"/>
    </ligand>
</feature>
<feature type="domain" description="PIN" evidence="7">
    <location>
        <begin position="6"/>
        <end position="120"/>
    </location>
</feature>
<feature type="binding site" evidence="6">
    <location>
        <position position="97"/>
    </location>
    <ligand>
        <name>Mg(2+)</name>
        <dbReference type="ChEBI" id="CHEBI:18420"/>
    </ligand>
</feature>
<dbReference type="InterPro" id="IPR051619">
    <property type="entry name" value="TypeII_TA_RNase_PINc/VapC"/>
</dbReference>
<dbReference type="PANTHER" id="PTHR35901:SF1">
    <property type="entry name" value="EXONUCLEASE VAPC9"/>
    <property type="match status" value="1"/>
</dbReference>
<comment type="cofactor">
    <cofactor evidence="6">
        <name>Mg(2+)</name>
        <dbReference type="ChEBI" id="CHEBI:18420"/>
    </cofactor>
</comment>
<keyword evidence="2 6" id="KW-0540">Nuclease</keyword>
<evidence type="ECO:0000256" key="5">
    <source>
        <dbReference type="ARBA" id="ARBA00022842"/>
    </source>
</evidence>
<organism evidence="8 9">
    <name type="scientific">Methylacidimicrobium tartarophylax</name>
    <dbReference type="NCBI Taxonomy" id="1041768"/>
    <lineage>
        <taxon>Bacteria</taxon>
        <taxon>Pseudomonadati</taxon>
        <taxon>Verrucomicrobiota</taxon>
        <taxon>Methylacidimicrobium</taxon>
    </lineage>
</organism>
<evidence type="ECO:0000256" key="2">
    <source>
        <dbReference type="ARBA" id="ARBA00022722"/>
    </source>
</evidence>
<dbReference type="SUPFAM" id="SSF88723">
    <property type="entry name" value="PIN domain-like"/>
    <property type="match status" value="1"/>
</dbReference>
<dbReference type="InterPro" id="IPR044153">
    <property type="entry name" value="PIN_Pae0151-like"/>
</dbReference>
<dbReference type="PANTHER" id="PTHR35901">
    <property type="entry name" value="RIBONUCLEASE VAPC3"/>
    <property type="match status" value="1"/>
</dbReference>
<dbReference type="CDD" id="cd09873">
    <property type="entry name" value="PIN_Pae0151-like"/>
    <property type="match status" value="1"/>
</dbReference>
<keyword evidence="3 6" id="KW-0479">Metal-binding</keyword>
<gene>
    <name evidence="6" type="primary">vapC</name>
    <name evidence="8" type="ORF">MAMT_00679</name>
</gene>
<evidence type="ECO:0000256" key="3">
    <source>
        <dbReference type="ARBA" id="ARBA00022723"/>
    </source>
</evidence>
<keyword evidence="4 6" id="KW-0378">Hydrolase</keyword>
<dbReference type="Gene3D" id="3.40.50.1010">
    <property type="entry name" value="5'-nuclease"/>
    <property type="match status" value="1"/>
</dbReference>
<dbReference type="InterPro" id="IPR022907">
    <property type="entry name" value="VapC_family"/>
</dbReference>
<keyword evidence="9" id="KW-1185">Reference proteome</keyword>
<evidence type="ECO:0000256" key="4">
    <source>
        <dbReference type="ARBA" id="ARBA00022801"/>
    </source>
</evidence>
<keyword evidence="6" id="KW-0800">Toxin</keyword>
<dbReference type="EC" id="3.1.-.-" evidence="6"/>
<dbReference type="GO" id="GO:0090729">
    <property type="term" value="F:toxin activity"/>
    <property type="evidence" value="ECO:0007669"/>
    <property type="project" value="UniProtKB-KW"/>
</dbReference>
<dbReference type="GO" id="GO:0016787">
    <property type="term" value="F:hydrolase activity"/>
    <property type="evidence" value="ECO:0007669"/>
    <property type="project" value="UniProtKB-KW"/>
</dbReference>
<dbReference type="AlphaFoldDB" id="A0A5E6M8S1"/>
<dbReference type="Pfam" id="PF01850">
    <property type="entry name" value="PIN"/>
    <property type="match status" value="1"/>
</dbReference>
<keyword evidence="1 6" id="KW-1277">Toxin-antitoxin system</keyword>
<sequence>MSAIKIVDASALAALVFGEPEAAAVATILEGARLAAPSLLGFELANVCLTKMRRHPEQREALRAAFPLAARLAVETVAVDHAAALDLAEATGLTAYDASYLWLARALGGELVTLDHKLAAATAR</sequence>
<comment type="function">
    <text evidence="6">Toxic component of a toxin-antitoxin (TA) system. An RNase.</text>
</comment>
<evidence type="ECO:0000256" key="6">
    <source>
        <dbReference type="HAMAP-Rule" id="MF_00265"/>
    </source>
</evidence>
<evidence type="ECO:0000256" key="1">
    <source>
        <dbReference type="ARBA" id="ARBA00022649"/>
    </source>
</evidence>
<evidence type="ECO:0000313" key="9">
    <source>
        <dbReference type="Proteomes" id="UP000334923"/>
    </source>
</evidence>